<comment type="similarity">
    <text evidence="6">Belongs to the TMEM104 family.</text>
</comment>
<dbReference type="Pfam" id="PF01490">
    <property type="entry name" value="Aa_trans"/>
    <property type="match status" value="1"/>
</dbReference>
<dbReference type="GO" id="GO:0016020">
    <property type="term" value="C:membrane"/>
    <property type="evidence" value="ECO:0007669"/>
    <property type="project" value="UniProtKB-SubCell"/>
</dbReference>
<evidence type="ECO:0000256" key="6">
    <source>
        <dbReference type="ARBA" id="ARBA00038166"/>
    </source>
</evidence>
<evidence type="ECO:0000256" key="5">
    <source>
        <dbReference type="ARBA" id="ARBA00023180"/>
    </source>
</evidence>
<accession>V6LS90</accession>
<feature type="transmembrane region" description="Helical" evidence="7">
    <location>
        <begin position="412"/>
        <end position="432"/>
    </location>
</feature>
<feature type="domain" description="Amino acid transporter transmembrane" evidence="8">
    <location>
        <begin position="108"/>
        <end position="468"/>
    </location>
</feature>
<keyword evidence="5" id="KW-0325">Glycoprotein</keyword>
<comment type="subcellular location">
    <subcellularLocation>
        <location evidence="1">Membrane</location>
        <topology evidence="1">Multi-pass membrane protein</topology>
    </subcellularLocation>
</comment>
<evidence type="ECO:0000256" key="2">
    <source>
        <dbReference type="ARBA" id="ARBA00022692"/>
    </source>
</evidence>
<feature type="transmembrane region" description="Helical" evidence="7">
    <location>
        <begin position="254"/>
        <end position="274"/>
    </location>
</feature>
<evidence type="ECO:0000256" key="7">
    <source>
        <dbReference type="SAM" id="Phobius"/>
    </source>
</evidence>
<evidence type="ECO:0000313" key="11">
    <source>
        <dbReference type="Proteomes" id="UP000018208"/>
    </source>
</evidence>
<feature type="transmembrane region" description="Helical" evidence="7">
    <location>
        <begin position="386"/>
        <end position="406"/>
    </location>
</feature>
<dbReference type="PANTHER" id="PTHR16189:SF0">
    <property type="entry name" value="TRANSMEMBRANE PROTEIN 104"/>
    <property type="match status" value="1"/>
</dbReference>
<feature type="transmembrane region" description="Helical" evidence="7">
    <location>
        <begin position="353"/>
        <end position="374"/>
    </location>
</feature>
<dbReference type="EMBL" id="AUWU02000001">
    <property type="protein sequence ID" value="KAH0577415.1"/>
    <property type="molecule type" value="Genomic_DNA"/>
</dbReference>
<feature type="transmembrane region" description="Helical" evidence="7">
    <location>
        <begin position="32"/>
        <end position="51"/>
    </location>
</feature>
<evidence type="ECO:0000256" key="3">
    <source>
        <dbReference type="ARBA" id="ARBA00022989"/>
    </source>
</evidence>
<keyword evidence="4 7" id="KW-0472">Membrane</keyword>
<feature type="transmembrane region" description="Helical" evidence="7">
    <location>
        <begin position="295"/>
        <end position="315"/>
    </location>
</feature>
<dbReference type="PANTHER" id="PTHR16189">
    <property type="entry name" value="TRANSMEMBRANE PROTEIN 104-RELATED"/>
    <property type="match status" value="1"/>
</dbReference>
<reference evidence="10" key="2">
    <citation type="submission" date="2020-12" db="EMBL/GenBank/DDBJ databases">
        <title>New Spironucleus salmonicida genome in near-complete chromosomes.</title>
        <authorList>
            <person name="Xu F."/>
            <person name="Kurt Z."/>
            <person name="Jimenez-Gonzalez A."/>
            <person name="Astvaldsson A."/>
            <person name="Andersson J.O."/>
            <person name="Svard S.G."/>
        </authorList>
    </citation>
    <scope>NUCLEOTIDE SEQUENCE</scope>
    <source>
        <strain evidence="10">ATCC 50377</strain>
    </source>
</reference>
<reference evidence="9 10" key="1">
    <citation type="journal article" date="2014" name="PLoS Genet.">
        <title>The Genome of Spironucleus salmonicida Highlights a Fish Pathogen Adapted to Fluctuating Environments.</title>
        <authorList>
            <person name="Xu F."/>
            <person name="Jerlstrom-Hultqvist J."/>
            <person name="Einarsson E."/>
            <person name="Astvaldsson A."/>
            <person name="Svard S.G."/>
            <person name="Andersson J.O."/>
        </authorList>
    </citation>
    <scope>NUCLEOTIDE SEQUENCE</scope>
    <source>
        <strain evidence="10">ATCC 50377</strain>
    </source>
</reference>
<dbReference type="Proteomes" id="UP000018208">
    <property type="component" value="Unassembled WGS sequence"/>
</dbReference>
<dbReference type="Gene3D" id="1.20.1740.10">
    <property type="entry name" value="Amino acid/polyamine transporter I"/>
    <property type="match status" value="1"/>
</dbReference>
<dbReference type="EMBL" id="KI546047">
    <property type="protein sequence ID" value="EST47123.1"/>
    <property type="molecule type" value="Genomic_DNA"/>
</dbReference>
<sequence length="483" mass="53468">MPNYKAFTASAVLINFTIGVGILNLPQTVARASIVVSLILITIITFLGYLLGRYSIDIVSRTFALQRCIQVQNLQEAENQKIEIQTTLEEQPIDEITSPDFSLPNDATYEFSEMCQIYYGTAGKIIYLIAVCCLTFGAMWSYTAIVAQSIASIVPFGASWECGDPCQVYSSRCNIAYFVWTFVAIVYTSIMIFFDISKQNVLQTILTAIRITAVLIIAIIPFVAMFLSPFDVNGNTTSAAPFIKNNIPVFKFEISTFSSVFSSSIYAIILHSAIPTTMRPVVQQHQKYLNRAMTLAFGVIYVLMAIVAYPSAMYFGTDGAQLITLNLLQWDGKSWGAQHQPVFFKFLSYLVRILPPIYVIGSMPIVALSMSANLKQISPKTENSRVFDVAFKLASVIPAGILAGFFRCLGSIIDVSGLFAFVVLLSPAVLLLRARKRCREEFAAPKTPFSGFLDQNWVIFSIISIFAVGFAFTVYGLINGFLK</sequence>
<dbReference type="InterPro" id="IPR013057">
    <property type="entry name" value="AA_transpt_TM"/>
</dbReference>
<dbReference type="OrthoDB" id="10254929at2759"/>
<keyword evidence="2 7" id="KW-0812">Transmembrane</keyword>
<dbReference type="VEuPathDB" id="GiardiaDB:SS50377_20768"/>
<name>V6LS90_9EUKA</name>
<feature type="transmembrane region" description="Helical" evidence="7">
    <location>
        <begin position="457"/>
        <end position="478"/>
    </location>
</feature>
<keyword evidence="3 7" id="KW-1133">Transmembrane helix</keyword>
<keyword evidence="11" id="KW-1185">Reference proteome</keyword>
<evidence type="ECO:0000259" key="8">
    <source>
        <dbReference type="Pfam" id="PF01490"/>
    </source>
</evidence>
<feature type="transmembrane region" description="Helical" evidence="7">
    <location>
        <begin position="125"/>
        <end position="155"/>
    </location>
</feature>
<evidence type="ECO:0000313" key="9">
    <source>
        <dbReference type="EMBL" id="EST47123.1"/>
    </source>
</evidence>
<feature type="transmembrane region" description="Helical" evidence="7">
    <location>
        <begin position="7"/>
        <end position="26"/>
    </location>
</feature>
<feature type="transmembrane region" description="Helical" evidence="7">
    <location>
        <begin position="175"/>
        <end position="196"/>
    </location>
</feature>
<dbReference type="AlphaFoldDB" id="V6LS90"/>
<protein>
    <submittedName>
        <fullName evidence="9 10">Amino acid transporter</fullName>
    </submittedName>
</protein>
<evidence type="ECO:0000256" key="4">
    <source>
        <dbReference type="ARBA" id="ARBA00023136"/>
    </source>
</evidence>
<feature type="transmembrane region" description="Helical" evidence="7">
    <location>
        <begin position="208"/>
        <end position="227"/>
    </location>
</feature>
<organism evidence="9">
    <name type="scientific">Spironucleus salmonicida</name>
    <dbReference type="NCBI Taxonomy" id="348837"/>
    <lineage>
        <taxon>Eukaryota</taxon>
        <taxon>Metamonada</taxon>
        <taxon>Diplomonadida</taxon>
        <taxon>Hexamitidae</taxon>
        <taxon>Hexamitinae</taxon>
        <taxon>Spironucleus</taxon>
    </lineage>
</organism>
<evidence type="ECO:0000313" key="10">
    <source>
        <dbReference type="EMBL" id="KAH0577415.1"/>
    </source>
</evidence>
<gene>
    <name evidence="9" type="ORF">SS50377_12832</name>
    <name evidence="10" type="ORF">SS50377_20768</name>
</gene>
<evidence type="ECO:0000256" key="1">
    <source>
        <dbReference type="ARBA" id="ARBA00004141"/>
    </source>
</evidence>
<proteinExistence type="inferred from homology"/>